<evidence type="ECO:0000313" key="4">
    <source>
        <dbReference type="EMBL" id="OIQ74743.1"/>
    </source>
</evidence>
<dbReference type="InterPro" id="IPR011330">
    <property type="entry name" value="Glyco_hydro/deAcase_b/a-brl"/>
</dbReference>
<protein>
    <submittedName>
        <fullName evidence="4">Polysaccharide deacetylase</fullName>
    </submittedName>
</protein>
<feature type="domain" description="NodB homology" evidence="3">
    <location>
        <begin position="83"/>
        <end position="314"/>
    </location>
</feature>
<evidence type="ECO:0000259" key="3">
    <source>
        <dbReference type="PROSITE" id="PS51677"/>
    </source>
</evidence>
<dbReference type="PANTHER" id="PTHR34216:SF3">
    <property type="entry name" value="POLY-BETA-1,6-N-ACETYL-D-GLUCOSAMINE N-DEACETYLASE"/>
    <property type="match status" value="1"/>
</dbReference>
<accession>A0A1J5Q436</accession>
<name>A0A1J5Q436_9ZZZZ</name>
<comment type="subcellular location">
    <subcellularLocation>
        <location evidence="1">Secreted</location>
    </subcellularLocation>
</comment>
<dbReference type="PROSITE" id="PS51677">
    <property type="entry name" value="NODB"/>
    <property type="match status" value="1"/>
</dbReference>
<dbReference type="InterPro" id="IPR002509">
    <property type="entry name" value="NODB_dom"/>
</dbReference>
<dbReference type="GO" id="GO:0005975">
    <property type="term" value="P:carbohydrate metabolic process"/>
    <property type="evidence" value="ECO:0007669"/>
    <property type="project" value="InterPro"/>
</dbReference>
<dbReference type="Gene3D" id="3.20.20.370">
    <property type="entry name" value="Glycoside hydrolase/deacetylase"/>
    <property type="match status" value="1"/>
</dbReference>
<comment type="caution">
    <text evidence="4">The sequence shown here is derived from an EMBL/GenBank/DDBJ whole genome shotgun (WGS) entry which is preliminary data.</text>
</comment>
<dbReference type="PANTHER" id="PTHR34216">
    <property type="match status" value="1"/>
</dbReference>
<dbReference type="GO" id="GO:0016810">
    <property type="term" value="F:hydrolase activity, acting on carbon-nitrogen (but not peptide) bonds"/>
    <property type="evidence" value="ECO:0007669"/>
    <property type="project" value="InterPro"/>
</dbReference>
<organism evidence="4">
    <name type="scientific">mine drainage metagenome</name>
    <dbReference type="NCBI Taxonomy" id="410659"/>
    <lineage>
        <taxon>unclassified sequences</taxon>
        <taxon>metagenomes</taxon>
        <taxon>ecological metagenomes</taxon>
    </lineage>
</organism>
<dbReference type="SUPFAM" id="SSF88713">
    <property type="entry name" value="Glycoside hydrolase/deacetylase"/>
    <property type="match status" value="1"/>
</dbReference>
<evidence type="ECO:0000256" key="2">
    <source>
        <dbReference type="ARBA" id="ARBA00022729"/>
    </source>
</evidence>
<dbReference type="CDD" id="cd10918">
    <property type="entry name" value="CE4_NodB_like_5s_6s"/>
    <property type="match status" value="1"/>
</dbReference>
<dbReference type="Pfam" id="PF01522">
    <property type="entry name" value="Polysacc_deac_1"/>
    <property type="match status" value="1"/>
</dbReference>
<keyword evidence="2" id="KW-0732">Signal</keyword>
<sequence length="314" mass="34949">MRQFKQAASHFVQSIALSTALSKSLALRRPARRIIMLHGVGGADLPAADFKAGLVWLSRHFRVVPLSTMMNDIAANKPQPAAGEVAITFDDGLRNQLRVAFPILEELGIPATIFVCPGLIDSHQWLWNHEVRARLRRLSDPARDELARLLGAPSGQIESMIGWLKGQVIDQRMAAEQTIRDATPNFRPTHTEHEACDLMSWEELALFDPEQITIGSHTVTHPILPTLDDMQLRHELQQSRHMIETKLGREADLFCYPNGSNDARVRNAVAQIYGAAVTTEEGIVPTNADLFAIPRIAASARLSLLAWRMHRPCS</sequence>
<dbReference type="AlphaFoldDB" id="A0A1J5Q436"/>
<dbReference type="EMBL" id="MLJW01002400">
    <property type="protein sequence ID" value="OIQ74743.1"/>
    <property type="molecule type" value="Genomic_DNA"/>
</dbReference>
<gene>
    <name evidence="4" type="ORF">GALL_436010</name>
</gene>
<dbReference type="GO" id="GO:0005576">
    <property type="term" value="C:extracellular region"/>
    <property type="evidence" value="ECO:0007669"/>
    <property type="project" value="UniProtKB-SubCell"/>
</dbReference>
<dbReference type="InterPro" id="IPR051398">
    <property type="entry name" value="Polysacch_Deacetylase"/>
</dbReference>
<evidence type="ECO:0000256" key="1">
    <source>
        <dbReference type="ARBA" id="ARBA00004613"/>
    </source>
</evidence>
<reference evidence="4" key="1">
    <citation type="submission" date="2016-10" db="EMBL/GenBank/DDBJ databases">
        <title>Sequence of Gallionella enrichment culture.</title>
        <authorList>
            <person name="Poehlein A."/>
            <person name="Muehling M."/>
            <person name="Daniel R."/>
        </authorList>
    </citation>
    <scope>NUCLEOTIDE SEQUENCE</scope>
</reference>
<proteinExistence type="predicted"/>